<reference evidence="1 2" key="2">
    <citation type="journal article" date="2022" name="Mol. Biol. Evol.">
        <title>Comparative Genomics Reveals Insights into the Divergent Evolution of Astigmatic Mites and Household Pest Adaptations.</title>
        <authorList>
            <person name="Xiong Q."/>
            <person name="Wan A.T."/>
            <person name="Liu X."/>
            <person name="Fung C.S."/>
            <person name="Xiao X."/>
            <person name="Malainual N."/>
            <person name="Hou J."/>
            <person name="Wang L."/>
            <person name="Wang M."/>
            <person name="Yang K.Y."/>
            <person name="Cui Y."/>
            <person name="Leung E.L."/>
            <person name="Nong W."/>
            <person name="Shin S.K."/>
            <person name="Au S.W."/>
            <person name="Jeong K.Y."/>
            <person name="Chew F.T."/>
            <person name="Hui J.H."/>
            <person name="Leung T.F."/>
            <person name="Tungtrongchitr A."/>
            <person name="Zhong N."/>
            <person name="Liu Z."/>
            <person name="Tsui S.K."/>
        </authorList>
    </citation>
    <scope>NUCLEOTIDE SEQUENCE [LARGE SCALE GENOMIC DNA]</scope>
    <source>
        <strain evidence="1">Derp</strain>
    </source>
</reference>
<comment type="caution">
    <text evidence="1">The sequence shown here is derived from an EMBL/GenBank/DDBJ whole genome shotgun (WGS) entry which is preliminary data.</text>
</comment>
<dbReference type="EMBL" id="NJHN03000010">
    <property type="protein sequence ID" value="KAH9426440.1"/>
    <property type="molecule type" value="Genomic_DNA"/>
</dbReference>
<organism evidence="1 2">
    <name type="scientific">Dermatophagoides pteronyssinus</name>
    <name type="common">European house dust mite</name>
    <dbReference type="NCBI Taxonomy" id="6956"/>
    <lineage>
        <taxon>Eukaryota</taxon>
        <taxon>Metazoa</taxon>
        <taxon>Ecdysozoa</taxon>
        <taxon>Arthropoda</taxon>
        <taxon>Chelicerata</taxon>
        <taxon>Arachnida</taxon>
        <taxon>Acari</taxon>
        <taxon>Acariformes</taxon>
        <taxon>Sarcoptiformes</taxon>
        <taxon>Astigmata</taxon>
        <taxon>Psoroptidia</taxon>
        <taxon>Analgoidea</taxon>
        <taxon>Pyroglyphidae</taxon>
        <taxon>Dermatophagoidinae</taxon>
        <taxon>Dermatophagoides</taxon>
    </lineage>
</organism>
<name>A0ABQ8JUZ7_DERPT</name>
<gene>
    <name evidence="1" type="ORF">DERP_011009</name>
</gene>
<evidence type="ECO:0000313" key="1">
    <source>
        <dbReference type="EMBL" id="KAH9426440.1"/>
    </source>
</evidence>
<evidence type="ECO:0000313" key="2">
    <source>
        <dbReference type="Proteomes" id="UP000887458"/>
    </source>
</evidence>
<dbReference type="Proteomes" id="UP000887458">
    <property type="component" value="Unassembled WGS sequence"/>
</dbReference>
<protein>
    <submittedName>
        <fullName evidence="1">Uncharacterized protein</fullName>
    </submittedName>
</protein>
<accession>A0ABQ8JUZ7</accession>
<proteinExistence type="predicted"/>
<sequence length="89" mass="10438">MYMTFLSSSSGIIEWTFHILFWIVIRNRAQKKSESGNGDSSQIMTAKIIIPRKNKKRIKRKLITFLRNALRRKNALHDIQVNTLKLIPI</sequence>
<reference evidence="1 2" key="1">
    <citation type="journal article" date="2018" name="J. Allergy Clin. Immunol.">
        <title>High-quality assembly of Dermatophagoides pteronyssinus genome and transcriptome reveals a wide range of novel allergens.</title>
        <authorList>
            <person name="Liu X.Y."/>
            <person name="Yang K.Y."/>
            <person name="Wang M.Q."/>
            <person name="Kwok J.S."/>
            <person name="Zeng X."/>
            <person name="Yang Z."/>
            <person name="Xiao X.J."/>
            <person name="Lau C.P."/>
            <person name="Li Y."/>
            <person name="Huang Z.M."/>
            <person name="Ba J.G."/>
            <person name="Yim A.K."/>
            <person name="Ouyang C.Y."/>
            <person name="Ngai S.M."/>
            <person name="Chan T.F."/>
            <person name="Leung E.L."/>
            <person name="Liu L."/>
            <person name="Liu Z.G."/>
            <person name="Tsui S.K."/>
        </authorList>
    </citation>
    <scope>NUCLEOTIDE SEQUENCE [LARGE SCALE GENOMIC DNA]</scope>
    <source>
        <strain evidence="1">Derp</strain>
    </source>
</reference>
<keyword evidence="2" id="KW-1185">Reference proteome</keyword>